<feature type="transmembrane region" description="Helical" evidence="9">
    <location>
        <begin position="103"/>
        <end position="129"/>
    </location>
</feature>
<evidence type="ECO:0000256" key="6">
    <source>
        <dbReference type="ARBA" id="ARBA00022970"/>
    </source>
</evidence>
<dbReference type="PANTHER" id="PTHR30614:SF0">
    <property type="entry name" value="L-CYSTINE TRANSPORT SYSTEM PERMEASE PROTEIN TCYL"/>
    <property type="match status" value="1"/>
</dbReference>
<keyword evidence="3 9" id="KW-0813">Transport</keyword>
<protein>
    <submittedName>
        <fullName evidence="11">Polar amino acid ABC transporter inner membrane subunit</fullName>
    </submittedName>
</protein>
<sequence>MSAHQPAPKPVASATGSRLFGFRTRLYLTWLVLLLLFVGFFLSFDLKFSIIVEKFPNLAGFKLGPNGFLQGAALTLFLCLCSMVVSVLLGFAAALARLSKSALLFGVASFYTSFFRGTPLLIQILLIYLGLPQVGLVPGAIAAGIIALSLNYGAYLSEIFRAGIIGVALGQRQAALALGMRPVAIFWHITLPQAMRTIIPPSANQFISMLKDSSLISVMGVWEVMFLAQSYGRSSYRYLEMLTTAAVIYWVLSILLELAQARLERHFGKGYQR</sequence>
<dbReference type="PANTHER" id="PTHR30614">
    <property type="entry name" value="MEMBRANE COMPONENT OF AMINO ACID ABC TRANSPORTER"/>
    <property type="match status" value="1"/>
</dbReference>
<dbReference type="InterPro" id="IPR000515">
    <property type="entry name" value="MetI-like"/>
</dbReference>
<dbReference type="RefSeq" id="WP_046786753.1">
    <property type="nucleotide sequence ID" value="NZ_JBFOKL010000023.1"/>
</dbReference>
<dbReference type="CDD" id="cd06261">
    <property type="entry name" value="TM_PBP2"/>
    <property type="match status" value="1"/>
</dbReference>
<dbReference type="Gene3D" id="1.10.3720.10">
    <property type="entry name" value="MetI-like"/>
    <property type="match status" value="1"/>
</dbReference>
<dbReference type="InterPro" id="IPR043429">
    <property type="entry name" value="ArtM/GltK/GlnP/TcyL/YhdX-like"/>
</dbReference>
<feature type="domain" description="ABC transmembrane type-1" evidence="10">
    <location>
        <begin position="72"/>
        <end position="260"/>
    </location>
</feature>
<evidence type="ECO:0000313" key="11">
    <source>
        <dbReference type="EMBL" id="SUD66572.1"/>
    </source>
</evidence>
<keyword evidence="4" id="KW-1003">Cell membrane</keyword>
<dbReference type="GO" id="GO:0006865">
    <property type="term" value="P:amino acid transport"/>
    <property type="evidence" value="ECO:0007669"/>
    <property type="project" value="UniProtKB-KW"/>
</dbReference>
<dbReference type="InterPro" id="IPR035906">
    <property type="entry name" value="MetI-like_sf"/>
</dbReference>
<evidence type="ECO:0000256" key="8">
    <source>
        <dbReference type="ARBA" id="ARBA00023136"/>
    </source>
</evidence>
<evidence type="ECO:0000256" key="9">
    <source>
        <dbReference type="RuleBase" id="RU363032"/>
    </source>
</evidence>
<feature type="transmembrane region" description="Helical" evidence="9">
    <location>
        <begin position="72"/>
        <end position="96"/>
    </location>
</feature>
<dbReference type="SUPFAM" id="SSF161098">
    <property type="entry name" value="MetI-like"/>
    <property type="match status" value="1"/>
</dbReference>
<evidence type="ECO:0000256" key="7">
    <source>
        <dbReference type="ARBA" id="ARBA00022989"/>
    </source>
</evidence>
<reference evidence="11 12" key="1">
    <citation type="submission" date="2018-06" db="EMBL/GenBank/DDBJ databases">
        <authorList>
            <consortium name="Pathogen Informatics"/>
            <person name="Doyle S."/>
        </authorList>
    </citation>
    <scope>NUCLEOTIDE SEQUENCE [LARGE SCALE GENOMIC DNA]</scope>
    <source>
        <strain evidence="11 12">NCTC7914</strain>
    </source>
</reference>
<proteinExistence type="inferred from homology"/>
<evidence type="ECO:0000256" key="5">
    <source>
        <dbReference type="ARBA" id="ARBA00022692"/>
    </source>
</evidence>
<evidence type="ECO:0000313" key="12">
    <source>
        <dbReference type="Proteomes" id="UP000254602"/>
    </source>
</evidence>
<evidence type="ECO:0000256" key="1">
    <source>
        <dbReference type="ARBA" id="ARBA00004429"/>
    </source>
</evidence>
<comment type="similarity">
    <text evidence="2">Belongs to the binding-protein-dependent transport system permease family. HisMQ subfamily.</text>
</comment>
<dbReference type="InterPro" id="IPR010065">
    <property type="entry name" value="AA_ABC_transptr_permease_3TM"/>
</dbReference>
<dbReference type="Proteomes" id="UP000254602">
    <property type="component" value="Unassembled WGS sequence"/>
</dbReference>
<gene>
    <name evidence="11" type="primary">artQ_2</name>
    <name evidence="11" type="ORF">NCTC7914_00633</name>
</gene>
<keyword evidence="7 9" id="KW-1133">Transmembrane helix</keyword>
<keyword evidence="5 9" id="KW-0812">Transmembrane</keyword>
<dbReference type="EMBL" id="UGUY01000001">
    <property type="protein sequence ID" value="SUD66572.1"/>
    <property type="molecule type" value="Genomic_DNA"/>
</dbReference>
<evidence type="ECO:0000256" key="3">
    <source>
        <dbReference type="ARBA" id="ARBA00022448"/>
    </source>
</evidence>
<keyword evidence="8 9" id="KW-0472">Membrane</keyword>
<evidence type="ECO:0000259" key="10">
    <source>
        <dbReference type="PROSITE" id="PS50928"/>
    </source>
</evidence>
<dbReference type="GO" id="GO:0043190">
    <property type="term" value="C:ATP-binding cassette (ABC) transporter complex"/>
    <property type="evidence" value="ECO:0007669"/>
    <property type="project" value="InterPro"/>
</dbReference>
<evidence type="ECO:0000256" key="2">
    <source>
        <dbReference type="ARBA" id="ARBA00010072"/>
    </source>
</evidence>
<organism evidence="11 12">
    <name type="scientific">Pseudomonas putida</name>
    <name type="common">Arthrobacter siderocapsulatus</name>
    <dbReference type="NCBI Taxonomy" id="303"/>
    <lineage>
        <taxon>Bacteria</taxon>
        <taxon>Pseudomonadati</taxon>
        <taxon>Pseudomonadota</taxon>
        <taxon>Gammaproteobacteria</taxon>
        <taxon>Pseudomonadales</taxon>
        <taxon>Pseudomonadaceae</taxon>
        <taxon>Pseudomonas</taxon>
    </lineage>
</organism>
<dbReference type="Pfam" id="PF00528">
    <property type="entry name" value="BPD_transp_1"/>
    <property type="match status" value="1"/>
</dbReference>
<comment type="subcellular location">
    <subcellularLocation>
        <location evidence="1">Cell inner membrane</location>
        <topology evidence="1">Multi-pass membrane protein</topology>
    </subcellularLocation>
    <subcellularLocation>
        <location evidence="9">Cell membrane</location>
        <topology evidence="9">Multi-pass membrane protein</topology>
    </subcellularLocation>
</comment>
<accession>A0A379KF37</accession>
<keyword evidence="6" id="KW-0029">Amino-acid transport</keyword>
<feature type="transmembrane region" description="Helical" evidence="9">
    <location>
        <begin position="238"/>
        <end position="259"/>
    </location>
</feature>
<dbReference type="AlphaFoldDB" id="A0A379KF37"/>
<name>A0A379KF37_PSEPU</name>
<dbReference type="GO" id="GO:0022857">
    <property type="term" value="F:transmembrane transporter activity"/>
    <property type="evidence" value="ECO:0007669"/>
    <property type="project" value="InterPro"/>
</dbReference>
<evidence type="ECO:0000256" key="4">
    <source>
        <dbReference type="ARBA" id="ARBA00022475"/>
    </source>
</evidence>
<feature type="transmembrane region" description="Helical" evidence="9">
    <location>
        <begin position="135"/>
        <end position="155"/>
    </location>
</feature>
<dbReference type="NCBIfam" id="TIGR01726">
    <property type="entry name" value="HEQRo_perm_3TM"/>
    <property type="match status" value="1"/>
</dbReference>
<feature type="transmembrane region" description="Helical" evidence="9">
    <location>
        <begin position="27"/>
        <end position="52"/>
    </location>
</feature>
<dbReference type="PROSITE" id="PS50928">
    <property type="entry name" value="ABC_TM1"/>
    <property type="match status" value="1"/>
</dbReference>